<keyword evidence="8" id="KW-1185">Reference proteome</keyword>
<evidence type="ECO:0000313" key="7">
    <source>
        <dbReference type="EMBL" id="KAK9765463.1"/>
    </source>
</evidence>
<dbReference type="InterPro" id="IPR001005">
    <property type="entry name" value="SANT/Myb"/>
</dbReference>
<dbReference type="SUPFAM" id="SSF46689">
    <property type="entry name" value="Homeodomain-like"/>
    <property type="match status" value="2"/>
</dbReference>
<evidence type="ECO:0000256" key="4">
    <source>
        <dbReference type="SAM" id="MobiDB-lite"/>
    </source>
</evidence>
<proteinExistence type="predicted"/>
<evidence type="ECO:0000313" key="8">
    <source>
        <dbReference type="Proteomes" id="UP001479436"/>
    </source>
</evidence>
<sequence>MLASPTQKHENSQAQPPPLLPTPRKVSGYVAIQPKIRRGVSLDLSFSDPEDSPSPRATKKKVRWTEAEDKQLIAGIKNYGLRWSMISKTMSGRSSHQCLKRWSLLVRKLGSAEMLGNDEAPHSLTPGLVTPTSTRTNKRALLSPDGNTTPTARRRLFTKPNVTPQTQRVERVLTKRLGESIAPVSPTSYKSAMELERLLFQNGGLEIKDDSDNDELSVSLPLCLRNIPKSVERNLIPISEIKSEPYLPELCDLPSTPPSSDEHLPIATNLLTAHSVPNTPNAKCTITNTYTPNVYSQILNSANEPLYLAVIQDLMDDFSVLTSRVNKLATKVVMSIMGQQEVWDTQDITSEPSSPRIAHVDSVDVDMNELDQILNQIAPVEVDSSLLSQEDTYIEELLRDEQGMELVLGEYLSPATKTSLDYCQFLDQLHDLKPSISYLQSEDDSESTDQEFALRTRNIKREKMEEFREDRGATISKHEVEELYKEEVDELEQNRIAESTIPSGEDYSIFSPQQLHLLRKQQQQNFQILIQAFVLERELRGNDSEFGKHWQDKIHELKDLQSEARQTSPPEYVSFFEVVGLDYTDLLFEASFPEEYRSKEFETAIRKPKSKRIKIDTKNGLPAWENRVQDPISLPISVKSALDEFYPLLDLDLIPQIVPALPRVRVTFHSSEDSLLLIGLKSFGDDWNTIRSHVLPSKTPSQLENRFNNLKSRRYPDNPVKEYYLQQIKPLTVEEEEILRNSVKIYGKRFKFISEKFLIHRPAFVLKRAWQLLVPKNKKGFNNEEAEFKKEEDEDDFLTSTLDYSATL</sequence>
<dbReference type="InterPro" id="IPR052435">
    <property type="entry name" value="YY1-Transcr_Regul"/>
</dbReference>
<dbReference type="PROSITE" id="PS51294">
    <property type="entry name" value="HTH_MYB"/>
    <property type="match status" value="1"/>
</dbReference>
<reference evidence="7 8" key="1">
    <citation type="submission" date="2023-04" db="EMBL/GenBank/DDBJ databases">
        <title>Genome of Basidiobolus ranarum AG-B5.</title>
        <authorList>
            <person name="Stajich J.E."/>
            <person name="Carter-House D."/>
            <person name="Gryganskyi A."/>
        </authorList>
    </citation>
    <scope>NUCLEOTIDE SEQUENCE [LARGE SCALE GENOMIC DNA]</scope>
    <source>
        <strain evidence="7 8">AG-B5</strain>
    </source>
</reference>
<keyword evidence="1" id="KW-0805">Transcription regulation</keyword>
<evidence type="ECO:0000259" key="6">
    <source>
        <dbReference type="PROSITE" id="PS51294"/>
    </source>
</evidence>
<feature type="region of interest" description="Disordered" evidence="4">
    <location>
        <begin position="1"/>
        <end position="26"/>
    </location>
</feature>
<dbReference type="Proteomes" id="UP001479436">
    <property type="component" value="Unassembled WGS sequence"/>
</dbReference>
<dbReference type="CDD" id="cd00167">
    <property type="entry name" value="SANT"/>
    <property type="match status" value="2"/>
</dbReference>
<dbReference type="Gene3D" id="1.10.10.60">
    <property type="entry name" value="Homeodomain-like"/>
    <property type="match status" value="2"/>
</dbReference>
<dbReference type="PANTHER" id="PTHR16088:SF3">
    <property type="entry name" value="GON-4-LIKE PROTEIN"/>
    <property type="match status" value="1"/>
</dbReference>
<feature type="region of interest" description="Disordered" evidence="4">
    <location>
        <begin position="41"/>
        <end position="61"/>
    </location>
</feature>
<dbReference type="Pfam" id="PF13921">
    <property type="entry name" value="Myb_DNA-bind_6"/>
    <property type="match status" value="1"/>
</dbReference>
<feature type="domain" description="HTH myb-type" evidence="6">
    <location>
        <begin position="56"/>
        <end position="110"/>
    </location>
</feature>
<feature type="region of interest" description="Disordered" evidence="4">
    <location>
        <begin position="116"/>
        <end position="152"/>
    </location>
</feature>
<dbReference type="InterPro" id="IPR017930">
    <property type="entry name" value="Myb_dom"/>
</dbReference>
<keyword evidence="2" id="KW-0804">Transcription</keyword>
<dbReference type="EMBL" id="JASJQH010000266">
    <property type="protein sequence ID" value="KAK9765463.1"/>
    <property type="molecule type" value="Genomic_DNA"/>
</dbReference>
<keyword evidence="3" id="KW-0539">Nucleus</keyword>
<name>A0ABR2WVB9_9FUNG</name>
<organism evidence="7 8">
    <name type="scientific">Basidiobolus ranarum</name>
    <dbReference type="NCBI Taxonomy" id="34480"/>
    <lineage>
        <taxon>Eukaryota</taxon>
        <taxon>Fungi</taxon>
        <taxon>Fungi incertae sedis</taxon>
        <taxon>Zoopagomycota</taxon>
        <taxon>Entomophthoromycotina</taxon>
        <taxon>Basidiobolomycetes</taxon>
        <taxon>Basidiobolales</taxon>
        <taxon>Basidiobolaceae</taxon>
        <taxon>Basidiobolus</taxon>
    </lineage>
</organism>
<evidence type="ECO:0000256" key="1">
    <source>
        <dbReference type="ARBA" id="ARBA00023015"/>
    </source>
</evidence>
<protein>
    <recommendedName>
        <fullName evidence="9">Myb-like DNA-binding domain containing protein</fullName>
    </recommendedName>
</protein>
<dbReference type="InterPro" id="IPR009057">
    <property type="entry name" value="Homeodomain-like_sf"/>
</dbReference>
<feature type="domain" description="Myb-like" evidence="5">
    <location>
        <begin position="56"/>
        <end position="106"/>
    </location>
</feature>
<dbReference type="Pfam" id="PF00249">
    <property type="entry name" value="Myb_DNA-binding"/>
    <property type="match status" value="1"/>
</dbReference>
<gene>
    <name evidence="7" type="ORF">K7432_006196</name>
</gene>
<evidence type="ECO:0000256" key="3">
    <source>
        <dbReference type="ARBA" id="ARBA00023242"/>
    </source>
</evidence>
<accession>A0ABR2WVB9</accession>
<dbReference type="SMART" id="SM00717">
    <property type="entry name" value="SANT"/>
    <property type="match status" value="3"/>
</dbReference>
<dbReference type="PROSITE" id="PS50090">
    <property type="entry name" value="MYB_LIKE"/>
    <property type="match status" value="1"/>
</dbReference>
<comment type="caution">
    <text evidence="7">The sequence shown here is derived from an EMBL/GenBank/DDBJ whole genome shotgun (WGS) entry which is preliminary data.</text>
</comment>
<evidence type="ECO:0000259" key="5">
    <source>
        <dbReference type="PROSITE" id="PS50090"/>
    </source>
</evidence>
<evidence type="ECO:0000256" key="2">
    <source>
        <dbReference type="ARBA" id="ARBA00023163"/>
    </source>
</evidence>
<evidence type="ECO:0008006" key="9">
    <source>
        <dbReference type="Google" id="ProtNLM"/>
    </source>
</evidence>
<dbReference type="PANTHER" id="PTHR16088">
    <property type="entry name" value="YY1 ASSOCIATED PROTEIN-RELATED"/>
    <property type="match status" value="1"/>
</dbReference>